<organism evidence="10 11">
    <name type="scientific">Agromyces terreus</name>
    <dbReference type="NCBI Taxonomy" id="424795"/>
    <lineage>
        <taxon>Bacteria</taxon>
        <taxon>Bacillati</taxon>
        <taxon>Actinomycetota</taxon>
        <taxon>Actinomycetes</taxon>
        <taxon>Micrococcales</taxon>
        <taxon>Microbacteriaceae</taxon>
        <taxon>Agromyces</taxon>
    </lineage>
</organism>
<reference evidence="10" key="1">
    <citation type="submission" date="2022-06" db="EMBL/GenBank/DDBJ databases">
        <title>Sequencing the genomes of 1000 actinobacteria strains.</title>
        <authorList>
            <person name="Klenk H.-P."/>
        </authorList>
    </citation>
    <scope>NUCLEOTIDE SEQUENCE</scope>
    <source>
        <strain evidence="10">DSM 22016</strain>
    </source>
</reference>
<accession>A0A9X2H351</accession>
<sequence length="131" mass="13642">MTGFTYLGLLLLSIAAIAAVDVRWRLAFRRAPLAASVAVACGTVLLLVWDLVGIGFGVFFRGDSVFATGLLLAPDLPIEEPVFLVFLCQLSLVAVLGVERLLGRRPGATDAGATDAGPTTVAAASDREARA</sequence>
<protein>
    <submittedName>
        <fullName evidence="10">Lycopene cyclase domain-containing protein</fullName>
    </submittedName>
</protein>
<feature type="transmembrane region" description="Helical" evidence="9">
    <location>
        <begin position="33"/>
        <end position="61"/>
    </location>
</feature>
<evidence type="ECO:0000256" key="9">
    <source>
        <dbReference type="SAM" id="Phobius"/>
    </source>
</evidence>
<keyword evidence="3 9" id="KW-0812">Transmembrane</keyword>
<evidence type="ECO:0000256" key="8">
    <source>
        <dbReference type="SAM" id="MobiDB-lite"/>
    </source>
</evidence>
<dbReference type="GO" id="GO:0016117">
    <property type="term" value="P:carotenoid biosynthetic process"/>
    <property type="evidence" value="ECO:0007669"/>
    <property type="project" value="UniProtKB-KW"/>
</dbReference>
<evidence type="ECO:0000313" key="10">
    <source>
        <dbReference type="EMBL" id="MCP2371673.1"/>
    </source>
</evidence>
<keyword evidence="11" id="KW-1185">Reference proteome</keyword>
<feature type="transmembrane region" description="Helical" evidence="9">
    <location>
        <begin position="81"/>
        <end position="98"/>
    </location>
</feature>
<dbReference type="Proteomes" id="UP001139722">
    <property type="component" value="Unassembled WGS sequence"/>
</dbReference>
<keyword evidence="7" id="KW-0413">Isomerase</keyword>
<dbReference type="OrthoDB" id="4774157at2"/>
<feature type="transmembrane region" description="Helical" evidence="9">
    <location>
        <begin position="6"/>
        <end position="26"/>
    </location>
</feature>
<comment type="pathway">
    <text evidence="2">Carotenoid biosynthesis.</text>
</comment>
<gene>
    <name evidence="10" type="ORF">BJ978_002349</name>
</gene>
<dbReference type="NCBIfam" id="TIGR03462">
    <property type="entry name" value="CarR_dom_SF"/>
    <property type="match status" value="1"/>
</dbReference>
<comment type="caution">
    <text evidence="10">The sequence shown here is derived from an EMBL/GenBank/DDBJ whole genome shotgun (WGS) entry which is preliminary data.</text>
</comment>
<dbReference type="AlphaFoldDB" id="A0A9X2H351"/>
<dbReference type="RefSeq" id="WP_157000058.1">
    <property type="nucleotide sequence ID" value="NZ_BAAANU010000019.1"/>
</dbReference>
<proteinExistence type="predicted"/>
<dbReference type="GO" id="GO:0045436">
    <property type="term" value="F:lycopene beta cyclase activity"/>
    <property type="evidence" value="ECO:0007669"/>
    <property type="project" value="UniProtKB-ARBA"/>
</dbReference>
<evidence type="ECO:0000256" key="3">
    <source>
        <dbReference type="ARBA" id="ARBA00022692"/>
    </source>
</evidence>
<dbReference type="EMBL" id="JAMZDY010000001">
    <property type="protein sequence ID" value="MCP2371673.1"/>
    <property type="molecule type" value="Genomic_DNA"/>
</dbReference>
<evidence type="ECO:0000256" key="5">
    <source>
        <dbReference type="ARBA" id="ARBA00022989"/>
    </source>
</evidence>
<dbReference type="InterPro" id="IPR017825">
    <property type="entry name" value="Lycopene_cyclase_dom"/>
</dbReference>
<dbReference type="GO" id="GO:0016872">
    <property type="term" value="F:intramolecular lyase activity"/>
    <property type="evidence" value="ECO:0007669"/>
    <property type="project" value="InterPro"/>
</dbReference>
<evidence type="ECO:0000256" key="7">
    <source>
        <dbReference type="ARBA" id="ARBA00023235"/>
    </source>
</evidence>
<evidence type="ECO:0000256" key="1">
    <source>
        <dbReference type="ARBA" id="ARBA00004141"/>
    </source>
</evidence>
<evidence type="ECO:0000256" key="2">
    <source>
        <dbReference type="ARBA" id="ARBA00004829"/>
    </source>
</evidence>
<evidence type="ECO:0000313" key="11">
    <source>
        <dbReference type="Proteomes" id="UP001139722"/>
    </source>
</evidence>
<evidence type="ECO:0000256" key="6">
    <source>
        <dbReference type="ARBA" id="ARBA00023136"/>
    </source>
</evidence>
<keyword evidence="6 9" id="KW-0472">Membrane</keyword>
<feature type="compositionally biased region" description="Low complexity" evidence="8">
    <location>
        <begin position="106"/>
        <end position="124"/>
    </location>
</feature>
<dbReference type="GO" id="GO:0016020">
    <property type="term" value="C:membrane"/>
    <property type="evidence" value="ECO:0007669"/>
    <property type="project" value="UniProtKB-SubCell"/>
</dbReference>
<comment type="subcellular location">
    <subcellularLocation>
        <location evidence="1">Membrane</location>
        <topology evidence="1">Multi-pass membrane protein</topology>
    </subcellularLocation>
</comment>
<name>A0A9X2H351_9MICO</name>
<evidence type="ECO:0000256" key="4">
    <source>
        <dbReference type="ARBA" id="ARBA00022746"/>
    </source>
</evidence>
<feature type="region of interest" description="Disordered" evidence="8">
    <location>
        <begin position="105"/>
        <end position="131"/>
    </location>
</feature>
<keyword evidence="5 9" id="KW-1133">Transmembrane helix</keyword>
<keyword evidence="4" id="KW-0125">Carotenoid biosynthesis</keyword>